<dbReference type="Gene3D" id="3.40.1190.10">
    <property type="entry name" value="Mur-like, catalytic domain"/>
    <property type="match status" value="1"/>
</dbReference>
<dbReference type="PRINTS" id="PR01758">
    <property type="entry name" value="CAPSULEPROTB"/>
</dbReference>
<dbReference type="EMBL" id="JAFBEC010000002">
    <property type="protein sequence ID" value="MBM7631628.1"/>
    <property type="molecule type" value="Genomic_DNA"/>
</dbReference>
<keyword evidence="1" id="KW-1133">Transmembrane helix</keyword>
<evidence type="ECO:0000313" key="4">
    <source>
        <dbReference type="Proteomes" id="UP000741863"/>
    </source>
</evidence>
<dbReference type="Proteomes" id="UP000741863">
    <property type="component" value="Unassembled WGS sequence"/>
</dbReference>
<dbReference type="SUPFAM" id="SSF53623">
    <property type="entry name" value="MurD-like peptide ligases, catalytic domain"/>
    <property type="match status" value="1"/>
</dbReference>
<dbReference type="InterPro" id="IPR013221">
    <property type="entry name" value="Mur_ligase_cen"/>
</dbReference>
<name>A0ABS2P885_9BACL</name>
<dbReference type="NCBIfam" id="TIGR04012">
    <property type="entry name" value="poly_gGlu_PgsB"/>
    <property type="match status" value="1"/>
</dbReference>
<dbReference type="Pfam" id="PF08245">
    <property type="entry name" value="Mur_ligase_M"/>
    <property type="match status" value="1"/>
</dbReference>
<accession>A0ABS2P885</accession>
<feature type="transmembrane region" description="Helical" evidence="1">
    <location>
        <begin position="30"/>
        <end position="49"/>
    </location>
</feature>
<proteinExistence type="predicted"/>
<evidence type="ECO:0000259" key="2">
    <source>
        <dbReference type="Pfam" id="PF08245"/>
    </source>
</evidence>
<protein>
    <submittedName>
        <fullName evidence="3">Poly-gamma-glutamate synthase PgsB/CapB</fullName>
    </submittedName>
</protein>
<keyword evidence="4" id="KW-1185">Reference proteome</keyword>
<evidence type="ECO:0000256" key="1">
    <source>
        <dbReference type="SAM" id="Phobius"/>
    </source>
</evidence>
<keyword evidence="1" id="KW-0472">Membrane</keyword>
<sequence length="423" mass="47298">MLEIFQYNKRILMGSTCIETSTCRKKVGQAVITLFATIILVGLLGLGIYEKRKHQVEVNKVPLRINVNGSRGKSTVTRLIAGVLMEDGIKTVGKMTGTAARMFYWDTDEERPIKRRPEGANIREQKGAMKEAADRGAEAFVSECMAVAPDYQRVLQENWMQANITVIVNVVEDHMEVMGPTLDHMVDAYKETIPYNGKLIISPSPYVEYFKIEARKRNTEVFVADTDAVPKSYLTKFEYMIFPENVALALAVAKALDIDENTAGRGMLKAKAAPGVTRVFPFDTKTKGKASFFVNGFSANEPASTLKIWENVVELGYPSEQPIIVMNCRSDRPERTEQFAKDLLPEIEMDKLIVIGEGIGPIQSAYDDGRLRVNELVNFEGYDANDVFDYLEQVVDGQVVYGIGNYHGAVPLIERLETIKKEA</sequence>
<dbReference type="InterPro" id="IPR036565">
    <property type="entry name" value="Mur-like_cat_sf"/>
</dbReference>
<evidence type="ECO:0000313" key="3">
    <source>
        <dbReference type="EMBL" id="MBM7631628.1"/>
    </source>
</evidence>
<gene>
    <name evidence="3" type="ORF">JOD17_000720</name>
</gene>
<dbReference type="RefSeq" id="WP_239575197.1">
    <property type="nucleotide sequence ID" value="NZ_JAFBEC010000002.1"/>
</dbReference>
<keyword evidence="1" id="KW-0812">Transmembrane</keyword>
<organism evidence="3 4">
    <name type="scientific">Geomicrobium sediminis</name>
    <dbReference type="NCBI Taxonomy" id="1347788"/>
    <lineage>
        <taxon>Bacteria</taxon>
        <taxon>Bacillati</taxon>
        <taxon>Bacillota</taxon>
        <taxon>Bacilli</taxon>
        <taxon>Bacillales</taxon>
        <taxon>Geomicrobium</taxon>
    </lineage>
</organism>
<dbReference type="InterPro" id="IPR050061">
    <property type="entry name" value="MurCDEF_pg_biosynth"/>
</dbReference>
<dbReference type="PANTHER" id="PTHR43445">
    <property type="entry name" value="UDP-N-ACETYLMURAMATE--L-ALANINE LIGASE-RELATED"/>
    <property type="match status" value="1"/>
</dbReference>
<reference evidence="3 4" key="1">
    <citation type="submission" date="2021-01" db="EMBL/GenBank/DDBJ databases">
        <title>Genomic Encyclopedia of Type Strains, Phase IV (KMG-IV): sequencing the most valuable type-strain genomes for metagenomic binning, comparative biology and taxonomic classification.</title>
        <authorList>
            <person name="Goeker M."/>
        </authorList>
    </citation>
    <scope>NUCLEOTIDE SEQUENCE [LARGE SCALE GENOMIC DNA]</scope>
    <source>
        <strain evidence="3 4">DSM 25540</strain>
    </source>
</reference>
<feature type="domain" description="Mur ligase central" evidence="2">
    <location>
        <begin position="67"/>
        <end position="229"/>
    </location>
</feature>
<dbReference type="InterPro" id="IPR008337">
    <property type="entry name" value="Capsule_biosynth_CapB"/>
</dbReference>
<comment type="caution">
    <text evidence="3">The sequence shown here is derived from an EMBL/GenBank/DDBJ whole genome shotgun (WGS) entry which is preliminary data.</text>
</comment>
<dbReference type="PANTHER" id="PTHR43445:SF1">
    <property type="entry name" value="PGA SYNTHASE CAPB"/>
    <property type="match status" value="1"/>
</dbReference>